<evidence type="ECO:0000256" key="1">
    <source>
        <dbReference type="SAM" id="MobiDB-lite"/>
    </source>
</evidence>
<dbReference type="EMBL" id="CAMKVN010003471">
    <property type="protein sequence ID" value="CAI2184808.1"/>
    <property type="molecule type" value="Genomic_DNA"/>
</dbReference>
<gene>
    <name evidence="2" type="ORF">FWILDA_LOCUS11761</name>
</gene>
<proteinExistence type="predicted"/>
<name>A0A9W4SXB3_9GLOM</name>
<feature type="region of interest" description="Disordered" evidence="1">
    <location>
        <begin position="1"/>
        <end position="26"/>
    </location>
</feature>
<feature type="compositionally biased region" description="Polar residues" evidence="1">
    <location>
        <begin position="11"/>
        <end position="26"/>
    </location>
</feature>
<accession>A0A9W4SXB3</accession>
<evidence type="ECO:0000313" key="2">
    <source>
        <dbReference type="EMBL" id="CAI2184808.1"/>
    </source>
</evidence>
<sequence length="42" mass="4715">MTCPCGKKSACASQQQPVNNNTDTDPCSNMLLWKLPMQGWRM</sequence>
<organism evidence="2 3">
    <name type="scientific">Funneliformis geosporum</name>
    <dbReference type="NCBI Taxonomy" id="1117311"/>
    <lineage>
        <taxon>Eukaryota</taxon>
        <taxon>Fungi</taxon>
        <taxon>Fungi incertae sedis</taxon>
        <taxon>Mucoromycota</taxon>
        <taxon>Glomeromycotina</taxon>
        <taxon>Glomeromycetes</taxon>
        <taxon>Glomerales</taxon>
        <taxon>Glomeraceae</taxon>
        <taxon>Funneliformis</taxon>
    </lineage>
</organism>
<keyword evidence="3" id="KW-1185">Reference proteome</keyword>
<dbReference type="Proteomes" id="UP001153678">
    <property type="component" value="Unassembled WGS sequence"/>
</dbReference>
<dbReference type="AlphaFoldDB" id="A0A9W4SXB3"/>
<protein>
    <submittedName>
        <fullName evidence="2">1573_t:CDS:1</fullName>
    </submittedName>
</protein>
<comment type="caution">
    <text evidence="2">The sequence shown here is derived from an EMBL/GenBank/DDBJ whole genome shotgun (WGS) entry which is preliminary data.</text>
</comment>
<reference evidence="2" key="1">
    <citation type="submission" date="2022-08" db="EMBL/GenBank/DDBJ databases">
        <authorList>
            <person name="Kallberg Y."/>
            <person name="Tangrot J."/>
            <person name="Rosling A."/>
        </authorList>
    </citation>
    <scope>NUCLEOTIDE SEQUENCE</scope>
    <source>
        <strain evidence="2">Wild A</strain>
    </source>
</reference>
<evidence type="ECO:0000313" key="3">
    <source>
        <dbReference type="Proteomes" id="UP001153678"/>
    </source>
</evidence>